<dbReference type="AlphaFoldDB" id="A0A1S3JZ79"/>
<evidence type="ECO:0000256" key="11">
    <source>
        <dbReference type="ARBA" id="ARBA00051693"/>
    </source>
</evidence>
<dbReference type="SUPFAM" id="SSF56112">
    <property type="entry name" value="Protein kinase-like (PK-like)"/>
    <property type="match status" value="1"/>
</dbReference>
<evidence type="ECO:0000256" key="6">
    <source>
        <dbReference type="ARBA" id="ARBA00022840"/>
    </source>
</evidence>
<keyword evidence="15" id="KW-1185">Reference proteome</keyword>
<dbReference type="EC" id="2.7.12.2" evidence="8"/>
<feature type="binding site" evidence="12">
    <location>
        <position position="180"/>
    </location>
    <ligand>
        <name>ATP</name>
        <dbReference type="ChEBI" id="CHEBI:30616"/>
    </ligand>
</feature>
<dbReference type="RefSeq" id="XP_013415710.1">
    <property type="nucleotide sequence ID" value="XM_013560256.1"/>
</dbReference>
<dbReference type="GO" id="GO:0005524">
    <property type="term" value="F:ATP binding"/>
    <property type="evidence" value="ECO:0007669"/>
    <property type="project" value="UniProtKB-UniRule"/>
</dbReference>
<dbReference type="GeneID" id="106177474"/>
<dbReference type="InterPro" id="IPR000719">
    <property type="entry name" value="Prot_kinase_dom"/>
</dbReference>
<dbReference type="Gene3D" id="3.10.20.90">
    <property type="entry name" value="Phosphatidylinositol 3-kinase Catalytic Subunit, Chain A, domain 1"/>
    <property type="match status" value="1"/>
</dbReference>
<organism evidence="15 16">
    <name type="scientific">Lingula anatina</name>
    <name type="common">Brachiopod</name>
    <name type="synonym">Lingula unguis</name>
    <dbReference type="NCBI Taxonomy" id="7574"/>
    <lineage>
        <taxon>Eukaryota</taxon>
        <taxon>Metazoa</taxon>
        <taxon>Spiralia</taxon>
        <taxon>Lophotrochozoa</taxon>
        <taxon>Brachiopoda</taxon>
        <taxon>Linguliformea</taxon>
        <taxon>Lingulata</taxon>
        <taxon>Lingulida</taxon>
        <taxon>Linguloidea</taxon>
        <taxon>Lingulidae</taxon>
        <taxon>Lingula</taxon>
    </lineage>
</organism>
<evidence type="ECO:0000313" key="16">
    <source>
        <dbReference type="RefSeq" id="XP_013415710.1"/>
    </source>
</evidence>
<reference evidence="16" key="1">
    <citation type="submission" date="2025-08" db="UniProtKB">
        <authorList>
            <consortium name="RefSeq"/>
        </authorList>
    </citation>
    <scope>IDENTIFICATION</scope>
    <source>
        <tissue evidence="16">Gonads</tissue>
    </source>
</reference>
<accession>A0A1S3JZ79</accession>
<dbReference type="Proteomes" id="UP000085678">
    <property type="component" value="Unplaced"/>
</dbReference>
<comment type="similarity">
    <text evidence="7">Belongs to the protein kinase superfamily. STE Ser/Thr protein kinase family. MAP kinase kinase subfamily.</text>
</comment>
<keyword evidence="4 12" id="KW-0547">Nucleotide-binding</keyword>
<dbReference type="PANTHER" id="PTHR48013">
    <property type="entry name" value="DUAL SPECIFICITY MITOGEN-ACTIVATED PROTEIN KINASE KINASE 5-RELATED"/>
    <property type="match status" value="1"/>
</dbReference>
<dbReference type="FunFam" id="3.30.200.20:FF:000040">
    <property type="entry name" value="Dual specificity mitogen-activated protein kinase kinase"/>
    <property type="match status" value="1"/>
</dbReference>
<evidence type="ECO:0000256" key="8">
    <source>
        <dbReference type="ARBA" id="ARBA00038999"/>
    </source>
</evidence>
<dbReference type="Gene3D" id="3.30.200.20">
    <property type="entry name" value="Phosphorylase Kinase, domain 1"/>
    <property type="match status" value="1"/>
</dbReference>
<evidence type="ECO:0000256" key="5">
    <source>
        <dbReference type="ARBA" id="ARBA00022777"/>
    </source>
</evidence>
<evidence type="ECO:0000256" key="3">
    <source>
        <dbReference type="ARBA" id="ARBA00022679"/>
    </source>
</evidence>
<dbReference type="Gene3D" id="1.10.510.10">
    <property type="entry name" value="Transferase(Phosphotransferase) domain 1"/>
    <property type="match status" value="1"/>
</dbReference>
<dbReference type="GO" id="GO:0004674">
    <property type="term" value="F:protein serine/threonine kinase activity"/>
    <property type="evidence" value="ECO:0007669"/>
    <property type="project" value="UniProtKB-KW"/>
</dbReference>
<evidence type="ECO:0000256" key="1">
    <source>
        <dbReference type="ARBA" id="ARBA00022527"/>
    </source>
</evidence>
<keyword evidence="6 12" id="KW-0067">ATP-binding</keyword>
<evidence type="ECO:0000256" key="12">
    <source>
        <dbReference type="PROSITE-ProRule" id="PRU10141"/>
    </source>
</evidence>
<dbReference type="PROSITE" id="PS00107">
    <property type="entry name" value="PROTEIN_KINASE_ATP"/>
    <property type="match status" value="1"/>
</dbReference>
<comment type="catalytic activity">
    <reaction evidence="9">
        <text>L-seryl-[protein] + ATP = O-phospho-L-seryl-[protein] + ADP + H(+)</text>
        <dbReference type="Rhea" id="RHEA:17989"/>
        <dbReference type="Rhea" id="RHEA-COMP:9863"/>
        <dbReference type="Rhea" id="RHEA-COMP:11604"/>
        <dbReference type="ChEBI" id="CHEBI:15378"/>
        <dbReference type="ChEBI" id="CHEBI:29999"/>
        <dbReference type="ChEBI" id="CHEBI:30616"/>
        <dbReference type="ChEBI" id="CHEBI:83421"/>
        <dbReference type="ChEBI" id="CHEBI:456216"/>
        <dbReference type="EC" id="2.7.12.2"/>
    </reaction>
</comment>
<dbReference type="KEGG" id="lak:106177474"/>
<sequence>MEGNNFVIRIRTGEGEDMEWMVNPYTVTFHEALEVMTRVVPHASISAFDYEDEDGDKITVRSDDEMKTMIVNYLNSTNEIAATSGNLQPLVIFPRASKSSDKRNIHGLKVKTKSPNAVPAGDPGIVHGSRKQQASDLQEILACGHISDAHLHYIEILGSGNGGTVYRAQHRPSGTIMAVKVIPLDITPEIQQQIISELEVLYKSNSPMIIGFYGAYFIENRISICTEFMDGGSLDKYGQIPETVLGRMAVAVVKGLHYLWNLKIMHRDVKPSNILVNTQGHVKLCDFGVSVQLVTSIARTYVGTNVYMAPERLEGNGYSIHSEVWSFGLSLCELAVGRFPYKAPDHSNSAIGLLNTIVKEPPPRLPDGIFSEGFIDFVALCMQKDPTIRPAPRDLLQHPFIVKNDDGNTEIIAAWVGAKLQQIQLRRIAHATSSA</sequence>
<evidence type="ECO:0000256" key="7">
    <source>
        <dbReference type="ARBA" id="ARBA00038035"/>
    </source>
</evidence>
<dbReference type="PROSITE" id="PS00108">
    <property type="entry name" value="PROTEIN_KINASE_ST"/>
    <property type="match status" value="1"/>
</dbReference>
<keyword evidence="3" id="KW-0808">Transferase</keyword>
<evidence type="ECO:0000256" key="9">
    <source>
        <dbReference type="ARBA" id="ARBA00049014"/>
    </source>
</evidence>
<evidence type="ECO:0000256" key="13">
    <source>
        <dbReference type="RuleBase" id="RU000304"/>
    </source>
</evidence>
<dbReference type="STRING" id="7574.A0A1S3JZ79"/>
<protein>
    <recommendedName>
        <fullName evidence="8">mitogen-activated protein kinase kinase</fullName>
        <ecNumber evidence="8">2.7.12.2</ecNumber>
    </recommendedName>
</protein>
<keyword evidence="5 16" id="KW-0418">Kinase</keyword>
<dbReference type="InterPro" id="IPR017441">
    <property type="entry name" value="Protein_kinase_ATP_BS"/>
</dbReference>
<dbReference type="OrthoDB" id="10252354at2759"/>
<dbReference type="InterPro" id="IPR008271">
    <property type="entry name" value="Ser/Thr_kinase_AS"/>
</dbReference>
<dbReference type="SMART" id="SM00220">
    <property type="entry name" value="S_TKc"/>
    <property type="match status" value="1"/>
</dbReference>
<dbReference type="InParanoid" id="A0A1S3JZ79"/>
<gene>
    <name evidence="16" type="primary">LOC106177474</name>
</gene>
<evidence type="ECO:0000259" key="14">
    <source>
        <dbReference type="PROSITE" id="PS50011"/>
    </source>
</evidence>
<dbReference type="FunFam" id="1.10.510.10:FF:000921">
    <property type="entry name" value="Serine/threonine-protein kinase STE7"/>
    <property type="match status" value="1"/>
</dbReference>
<dbReference type="Pfam" id="PF00564">
    <property type="entry name" value="PB1"/>
    <property type="match status" value="1"/>
</dbReference>
<dbReference type="SUPFAM" id="SSF54277">
    <property type="entry name" value="CAD &amp; PB1 domains"/>
    <property type="match status" value="1"/>
</dbReference>
<dbReference type="InterPro" id="IPR011009">
    <property type="entry name" value="Kinase-like_dom_sf"/>
</dbReference>
<evidence type="ECO:0000256" key="4">
    <source>
        <dbReference type="ARBA" id="ARBA00022741"/>
    </source>
</evidence>
<dbReference type="InterPro" id="IPR000270">
    <property type="entry name" value="PB1_dom"/>
</dbReference>
<dbReference type="PANTHER" id="PTHR48013:SF9">
    <property type="entry name" value="DUAL SPECIFICITY MITOGEN-ACTIVATED PROTEIN KINASE KINASE 5"/>
    <property type="match status" value="1"/>
</dbReference>
<comment type="catalytic activity">
    <reaction evidence="11">
        <text>L-tyrosyl-[protein] + ATP = O-phospho-L-tyrosyl-[protein] + ADP + H(+)</text>
        <dbReference type="Rhea" id="RHEA:10596"/>
        <dbReference type="Rhea" id="RHEA-COMP:10136"/>
        <dbReference type="Rhea" id="RHEA-COMP:20101"/>
        <dbReference type="ChEBI" id="CHEBI:15378"/>
        <dbReference type="ChEBI" id="CHEBI:30616"/>
        <dbReference type="ChEBI" id="CHEBI:46858"/>
        <dbReference type="ChEBI" id="CHEBI:61978"/>
        <dbReference type="ChEBI" id="CHEBI:456216"/>
        <dbReference type="EC" id="2.7.12.2"/>
    </reaction>
</comment>
<keyword evidence="2" id="KW-0597">Phosphoprotein</keyword>
<evidence type="ECO:0000313" key="15">
    <source>
        <dbReference type="Proteomes" id="UP000085678"/>
    </source>
</evidence>
<evidence type="ECO:0000256" key="2">
    <source>
        <dbReference type="ARBA" id="ARBA00022553"/>
    </source>
</evidence>
<keyword evidence="1 13" id="KW-0723">Serine/threonine-protein kinase</keyword>
<evidence type="ECO:0000256" key="10">
    <source>
        <dbReference type="ARBA" id="ARBA00049299"/>
    </source>
</evidence>
<feature type="domain" description="Protein kinase" evidence="14">
    <location>
        <begin position="151"/>
        <end position="401"/>
    </location>
</feature>
<proteinExistence type="inferred from homology"/>
<dbReference type="Pfam" id="PF00069">
    <property type="entry name" value="Pkinase"/>
    <property type="match status" value="1"/>
</dbReference>
<dbReference type="PROSITE" id="PS50011">
    <property type="entry name" value="PROTEIN_KINASE_DOM"/>
    <property type="match status" value="1"/>
</dbReference>
<dbReference type="GO" id="GO:0004708">
    <property type="term" value="F:MAP kinase kinase activity"/>
    <property type="evidence" value="ECO:0007669"/>
    <property type="project" value="UniProtKB-EC"/>
</dbReference>
<name>A0A1S3JZ79_LINAN</name>
<comment type="catalytic activity">
    <reaction evidence="10">
        <text>L-threonyl-[protein] + ATP = O-phospho-L-threonyl-[protein] + ADP + H(+)</text>
        <dbReference type="Rhea" id="RHEA:46608"/>
        <dbReference type="Rhea" id="RHEA-COMP:11060"/>
        <dbReference type="Rhea" id="RHEA-COMP:11605"/>
        <dbReference type="ChEBI" id="CHEBI:15378"/>
        <dbReference type="ChEBI" id="CHEBI:30013"/>
        <dbReference type="ChEBI" id="CHEBI:30616"/>
        <dbReference type="ChEBI" id="CHEBI:61977"/>
        <dbReference type="ChEBI" id="CHEBI:456216"/>
        <dbReference type="EC" id="2.7.12.2"/>
    </reaction>
</comment>